<name>A0AAV7NS95_PLEWA</name>
<dbReference type="PANTHER" id="PTHR33050">
    <property type="entry name" value="REVERSE TRANSCRIPTASE DOMAIN-CONTAINING PROTEIN"/>
    <property type="match status" value="1"/>
</dbReference>
<evidence type="ECO:0000313" key="2">
    <source>
        <dbReference type="Proteomes" id="UP001066276"/>
    </source>
</evidence>
<dbReference type="PANTHER" id="PTHR33050:SF8">
    <property type="entry name" value="REVERSE TRANSCRIPTASE DOMAIN-CONTAINING PROTEIN"/>
    <property type="match status" value="1"/>
</dbReference>
<evidence type="ECO:0000313" key="1">
    <source>
        <dbReference type="EMBL" id="KAJ1117228.1"/>
    </source>
</evidence>
<dbReference type="EMBL" id="JANPWB010000012">
    <property type="protein sequence ID" value="KAJ1117228.1"/>
    <property type="molecule type" value="Genomic_DNA"/>
</dbReference>
<dbReference type="InterPro" id="IPR043502">
    <property type="entry name" value="DNA/RNA_pol_sf"/>
</dbReference>
<dbReference type="InterPro" id="IPR052055">
    <property type="entry name" value="Hepadnavirus_pol/RT"/>
</dbReference>
<accession>A0AAV7NS95</accession>
<protein>
    <recommendedName>
        <fullName evidence="3">RNase H type-1 domain-containing protein</fullName>
    </recommendedName>
</protein>
<evidence type="ECO:0008006" key="3">
    <source>
        <dbReference type="Google" id="ProtNLM"/>
    </source>
</evidence>
<keyword evidence="2" id="KW-1185">Reference proteome</keyword>
<proteinExistence type="predicted"/>
<dbReference type="CDD" id="cd09275">
    <property type="entry name" value="RNase_HI_RT_DIRS1"/>
    <property type="match status" value="1"/>
</dbReference>
<dbReference type="Proteomes" id="UP001066276">
    <property type="component" value="Chromosome 8"/>
</dbReference>
<sequence length="248" mass="28920">MEVRLPRTKVQQLIAMLEKAVRKPKLELRQAQSLLGHLNFACRVVRVGRAFCRSLGFAIRGAFLPHHHIRLRACVKDLRMWIVFLRDFNGVTMLVEDEDWFWHIQIFSDASGVHGFGVFWDGRWAAEAWPLSWKRAKFRIAFCEFFPLVVALTIWGRFLANRNVIFNVDNQTVVHLVNSQKAKDEKVLKLLRVFLLNCLKFNILFKARHVPGINNDITRFQWQRFRDLAPGADVQKTAIPGELWEVGD</sequence>
<dbReference type="AlphaFoldDB" id="A0AAV7NS95"/>
<reference evidence="1" key="1">
    <citation type="journal article" date="2022" name="bioRxiv">
        <title>Sequencing and chromosome-scale assembly of the giantPleurodeles waltlgenome.</title>
        <authorList>
            <person name="Brown T."/>
            <person name="Elewa A."/>
            <person name="Iarovenko S."/>
            <person name="Subramanian E."/>
            <person name="Araus A.J."/>
            <person name="Petzold A."/>
            <person name="Susuki M."/>
            <person name="Suzuki K.-i.T."/>
            <person name="Hayashi T."/>
            <person name="Toyoda A."/>
            <person name="Oliveira C."/>
            <person name="Osipova E."/>
            <person name="Leigh N.D."/>
            <person name="Simon A."/>
            <person name="Yun M.H."/>
        </authorList>
    </citation>
    <scope>NUCLEOTIDE SEQUENCE</scope>
    <source>
        <strain evidence="1">20211129_DDA</strain>
        <tissue evidence="1">Liver</tissue>
    </source>
</reference>
<gene>
    <name evidence="1" type="ORF">NDU88_005428</name>
</gene>
<comment type="caution">
    <text evidence="1">The sequence shown here is derived from an EMBL/GenBank/DDBJ whole genome shotgun (WGS) entry which is preliminary data.</text>
</comment>
<organism evidence="1 2">
    <name type="scientific">Pleurodeles waltl</name>
    <name type="common">Iberian ribbed newt</name>
    <dbReference type="NCBI Taxonomy" id="8319"/>
    <lineage>
        <taxon>Eukaryota</taxon>
        <taxon>Metazoa</taxon>
        <taxon>Chordata</taxon>
        <taxon>Craniata</taxon>
        <taxon>Vertebrata</taxon>
        <taxon>Euteleostomi</taxon>
        <taxon>Amphibia</taxon>
        <taxon>Batrachia</taxon>
        <taxon>Caudata</taxon>
        <taxon>Salamandroidea</taxon>
        <taxon>Salamandridae</taxon>
        <taxon>Pleurodelinae</taxon>
        <taxon>Pleurodeles</taxon>
    </lineage>
</organism>
<dbReference type="SUPFAM" id="SSF56672">
    <property type="entry name" value="DNA/RNA polymerases"/>
    <property type="match status" value="1"/>
</dbReference>